<dbReference type="GO" id="GO:0006146">
    <property type="term" value="P:adenine catabolic process"/>
    <property type="evidence" value="ECO:0007669"/>
    <property type="project" value="UniProtKB-UniRule"/>
</dbReference>
<feature type="binding site" evidence="5">
    <location>
        <position position="286"/>
    </location>
    <ligand>
        <name>Zn(2+)</name>
        <dbReference type="ChEBI" id="CHEBI:29105"/>
        <note>catalytic</note>
    </ligand>
</feature>
<comment type="cofactor">
    <cofactor evidence="5">
        <name>Zn(2+)</name>
        <dbReference type="ChEBI" id="CHEBI:29105"/>
    </cofactor>
    <text evidence="5">Binds 1 zinc ion per subunit.</text>
</comment>
<evidence type="ECO:0000313" key="7">
    <source>
        <dbReference type="EMBL" id="TCP19090.1"/>
    </source>
</evidence>
<feature type="binding site" evidence="5">
    <location>
        <position position="205"/>
    </location>
    <ligand>
        <name>Zn(2+)</name>
        <dbReference type="ChEBI" id="CHEBI:29105"/>
        <note>catalytic</note>
    </ligand>
</feature>
<dbReference type="FunFam" id="3.20.20.140:FF:000039">
    <property type="entry name" value="Adenine deaminase"/>
    <property type="match status" value="1"/>
</dbReference>
<dbReference type="PANTHER" id="PTHR43114">
    <property type="entry name" value="ADENINE DEAMINASE"/>
    <property type="match status" value="1"/>
</dbReference>
<reference evidence="7 8" key="1">
    <citation type="submission" date="2019-03" db="EMBL/GenBank/DDBJ databases">
        <title>Genomic Encyclopedia of Type Strains, Phase IV (KMG-IV): sequencing the most valuable type-strain genomes for metagenomic binning, comparative biology and taxonomic classification.</title>
        <authorList>
            <person name="Goeker M."/>
        </authorList>
    </citation>
    <scope>NUCLEOTIDE SEQUENCE [LARGE SCALE GENOMIC DNA]</scope>
    <source>
        <strain evidence="7 8">DSM 1837</strain>
    </source>
</reference>
<accession>A0A4R2ND79</accession>
<evidence type="ECO:0000256" key="2">
    <source>
        <dbReference type="ARBA" id="ARBA00022801"/>
    </source>
</evidence>
<dbReference type="InterPro" id="IPR032466">
    <property type="entry name" value="Metal_Hydrolase"/>
</dbReference>
<feature type="binding site" evidence="5">
    <location>
        <position position="27"/>
    </location>
    <ligand>
        <name>Zn(2+)</name>
        <dbReference type="ChEBI" id="CHEBI:29105"/>
        <note>catalytic</note>
    </ligand>
</feature>
<feature type="binding site" evidence="5">
    <location>
        <position position="25"/>
    </location>
    <ligand>
        <name>Zn(2+)</name>
        <dbReference type="ChEBI" id="CHEBI:29105"/>
        <note>catalytic</note>
    </ligand>
</feature>
<comment type="function">
    <text evidence="5">Catalyzes the hydrolytic deamination of adenine to hypoxanthine. Plays an important role in the purine salvage pathway and in nitrogen catabolism.</text>
</comment>
<dbReference type="InterPro" id="IPR001365">
    <property type="entry name" value="A_deaminase_dom"/>
</dbReference>
<protein>
    <recommendedName>
        <fullName evidence="5">Adenine deaminase</fullName>
        <shortName evidence="5">ADE</shortName>
        <ecNumber evidence="5">3.5.4.2</ecNumber>
    </recommendedName>
    <alternativeName>
        <fullName evidence="5">Adenine aminohydrolase</fullName>
        <shortName evidence="5">AAH</shortName>
    </alternativeName>
</protein>
<dbReference type="InterPro" id="IPR006330">
    <property type="entry name" value="Ado/ade_deaminase"/>
</dbReference>
<comment type="catalytic activity">
    <reaction evidence="5">
        <text>adenine + H2O + H(+) = hypoxanthine + NH4(+)</text>
        <dbReference type="Rhea" id="RHEA:23688"/>
        <dbReference type="ChEBI" id="CHEBI:15377"/>
        <dbReference type="ChEBI" id="CHEBI:15378"/>
        <dbReference type="ChEBI" id="CHEBI:16708"/>
        <dbReference type="ChEBI" id="CHEBI:17368"/>
        <dbReference type="ChEBI" id="CHEBI:28938"/>
        <dbReference type="EC" id="3.5.4.2"/>
    </reaction>
</comment>
<dbReference type="CDD" id="cd01320">
    <property type="entry name" value="ADA"/>
    <property type="match status" value="1"/>
</dbReference>
<feature type="active site" description="Proton donor" evidence="5">
    <location>
        <position position="208"/>
    </location>
</feature>
<comment type="similarity">
    <text evidence="5">Belongs to the metallo-dependent hydrolases superfamily. Adenosine and AMP deaminases family. Adenine deaminase type 2 subfamily.</text>
</comment>
<gene>
    <name evidence="7" type="ORF">EV674_10787</name>
</gene>
<dbReference type="GO" id="GO:0008270">
    <property type="term" value="F:zinc ion binding"/>
    <property type="evidence" value="ECO:0007669"/>
    <property type="project" value="UniProtKB-UniRule"/>
</dbReference>
<dbReference type="GO" id="GO:0000034">
    <property type="term" value="F:adenine deaminase activity"/>
    <property type="evidence" value="ECO:0007669"/>
    <property type="project" value="UniProtKB-UniRule"/>
</dbReference>
<feature type="domain" description="Adenosine deaminase" evidence="6">
    <location>
        <begin position="20"/>
        <end position="339"/>
    </location>
</feature>
<name>A0A4R2ND79_9BURK</name>
<dbReference type="SUPFAM" id="SSF51556">
    <property type="entry name" value="Metallo-dependent hydrolases"/>
    <property type="match status" value="1"/>
</dbReference>
<proteinExistence type="inferred from homology"/>
<dbReference type="EMBL" id="SLXH01000007">
    <property type="protein sequence ID" value="TCP19090.1"/>
    <property type="molecule type" value="Genomic_DNA"/>
</dbReference>
<dbReference type="Proteomes" id="UP000295182">
    <property type="component" value="Unassembled WGS sequence"/>
</dbReference>
<dbReference type="GO" id="GO:0005829">
    <property type="term" value="C:cytosol"/>
    <property type="evidence" value="ECO:0007669"/>
    <property type="project" value="TreeGrafter"/>
</dbReference>
<keyword evidence="3 5" id="KW-0862">Zinc</keyword>
<dbReference type="Gene3D" id="3.20.20.140">
    <property type="entry name" value="Metal-dependent hydrolases"/>
    <property type="match status" value="1"/>
</dbReference>
<keyword evidence="4 5" id="KW-0546">Nucleotide metabolism</keyword>
<dbReference type="EC" id="3.5.4.2" evidence="5"/>
<feature type="binding site" evidence="5">
    <location>
        <position position="287"/>
    </location>
    <ligand>
        <name>substrate</name>
    </ligand>
</feature>
<comment type="caution">
    <text evidence="7">The sequence shown here is derived from an EMBL/GenBank/DDBJ whole genome shotgun (WGS) entry which is preliminary data.</text>
</comment>
<evidence type="ECO:0000256" key="3">
    <source>
        <dbReference type="ARBA" id="ARBA00022833"/>
    </source>
</evidence>
<dbReference type="GO" id="GO:0043103">
    <property type="term" value="P:hypoxanthine salvage"/>
    <property type="evidence" value="ECO:0007669"/>
    <property type="project" value="UniProtKB-UniRule"/>
</dbReference>
<dbReference type="Pfam" id="PF00962">
    <property type="entry name" value="A_deaminase"/>
    <property type="match status" value="1"/>
</dbReference>
<organism evidence="7 8">
    <name type="scientific">Simplicispira metamorpha</name>
    <dbReference type="NCBI Taxonomy" id="80881"/>
    <lineage>
        <taxon>Bacteria</taxon>
        <taxon>Pseudomonadati</taxon>
        <taxon>Pseudomonadota</taxon>
        <taxon>Betaproteobacteria</taxon>
        <taxon>Burkholderiales</taxon>
        <taxon>Comamonadaceae</taxon>
        <taxon>Simplicispira</taxon>
    </lineage>
</organism>
<dbReference type="NCBIfam" id="TIGR01430">
    <property type="entry name" value="aden_deam"/>
    <property type="match status" value="1"/>
</dbReference>
<dbReference type="OrthoDB" id="105475at2"/>
<evidence type="ECO:0000313" key="8">
    <source>
        <dbReference type="Proteomes" id="UP000295182"/>
    </source>
</evidence>
<feature type="site" description="Important for catalytic activity" evidence="5">
    <location>
        <position position="229"/>
    </location>
</feature>
<keyword evidence="8" id="KW-1185">Reference proteome</keyword>
<dbReference type="HAMAP" id="MF_01962">
    <property type="entry name" value="Adenine_deaminase"/>
    <property type="match status" value="1"/>
</dbReference>
<evidence type="ECO:0000256" key="1">
    <source>
        <dbReference type="ARBA" id="ARBA00022723"/>
    </source>
</evidence>
<sequence length="350" mass="38736">MFKVPTVSAERLPALLRAMPKAELHIHIEGSLEPEMIFALAQRNGVSLPYADVQALRSAYAFTDLQSFLDIYYAGASVLLHEQDFYDMARAYLARAAMDNVVRAEIFFDPQTHTARGVSMAAVVNGLHRACEDARAEWGISAALILCFLRHLSEEDAFATLEQALPLQDKFIGVGLDSSEVGHPPEKFARVFARCRQLGLHTVAHAGEEGPPAYIWSALDVLKVERIDHGVQALRDPVLVQRLAQGGVPLTVCPLSNQKLRVFPDLPAHNLPQLLEAGLCATVNSDDPAYFGGYINDNFTQLFAATGMTARHAYQLASNSLQASFAPEADKRAWAHRLKECFERCYEHDY</sequence>
<dbReference type="AlphaFoldDB" id="A0A4R2ND79"/>
<dbReference type="RefSeq" id="WP_119012948.1">
    <property type="nucleotide sequence ID" value="NZ_QXNC01000011.1"/>
</dbReference>
<evidence type="ECO:0000256" key="5">
    <source>
        <dbReference type="HAMAP-Rule" id="MF_01962"/>
    </source>
</evidence>
<dbReference type="PANTHER" id="PTHR43114:SF6">
    <property type="entry name" value="ADENINE DEAMINASE"/>
    <property type="match status" value="1"/>
</dbReference>
<keyword evidence="1 5" id="KW-0479">Metal-binding</keyword>
<dbReference type="GO" id="GO:0009117">
    <property type="term" value="P:nucleotide metabolic process"/>
    <property type="evidence" value="ECO:0007669"/>
    <property type="project" value="UniProtKB-KW"/>
</dbReference>
<evidence type="ECO:0000256" key="4">
    <source>
        <dbReference type="ARBA" id="ARBA00023080"/>
    </source>
</evidence>
<dbReference type="NCBIfam" id="NF006850">
    <property type="entry name" value="PRK09358.1-6"/>
    <property type="match status" value="1"/>
</dbReference>
<keyword evidence="2 5" id="KW-0378">Hydrolase</keyword>
<dbReference type="InterPro" id="IPR028892">
    <property type="entry name" value="ADE"/>
</dbReference>
<evidence type="ECO:0000259" key="6">
    <source>
        <dbReference type="Pfam" id="PF00962"/>
    </source>
</evidence>